<name>A0A2Z5FZE4_9BACT</name>
<dbReference type="Pfam" id="PF14224">
    <property type="entry name" value="DUF4331"/>
    <property type="match status" value="1"/>
</dbReference>
<organism evidence="1 2">
    <name type="scientific">Acidisarcina polymorpha</name>
    <dbReference type="NCBI Taxonomy" id="2211140"/>
    <lineage>
        <taxon>Bacteria</taxon>
        <taxon>Pseudomonadati</taxon>
        <taxon>Acidobacteriota</taxon>
        <taxon>Terriglobia</taxon>
        <taxon>Terriglobales</taxon>
        <taxon>Acidobacteriaceae</taxon>
        <taxon>Acidisarcina</taxon>
    </lineage>
</organism>
<sequence>MAGMSLPRTASALAIPSDRRSLSANTKGENMSHHLDSPIARQDVRLDITDLYVFRGETGTAFVINVCHSIAKPPIPGYHPEGMYEFKIDLNGDAVEEVTYRLTFEERDAQGKQKYTIRRINGKEAIDPHAAGTVVAQGTTDETVTTPSGLRAWAGHAGDPFWIEPDVLHAVGHAFEDGTTVDLTGWDPSKAHNLFAGHTVHAIVLEVPDAELLTGAGDNRKIGVWAVATLATDAGGWRSINRVGLPMMPPLFAQFDEDFGNRLNAGHPSEDFATYGSHVTESISAVVAAYGTAEDSHAYAEKIAHRLLPNMLPYTVGTQASLGFVEWNGRSLTDNAPNVMFSTAANTPIKLGIGKESVTSKPRKTFPYIPVAV</sequence>
<proteinExistence type="predicted"/>
<dbReference type="KEGG" id="abas:ACPOL_2586"/>
<gene>
    <name evidence="1" type="ORF">ACPOL_2586</name>
</gene>
<evidence type="ECO:0008006" key="3">
    <source>
        <dbReference type="Google" id="ProtNLM"/>
    </source>
</evidence>
<accession>A0A2Z5FZE4</accession>
<reference evidence="1 2" key="1">
    <citation type="journal article" date="2018" name="Front. Microbiol.">
        <title>Hydrolytic Capabilities as a Key to Environmental Success: Chitinolytic and Cellulolytic Acidobacteria From Acidic Sub-arctic Soils and Boreal Peatlands.</title>
        <authorList>
            <person name="Belova S.E."/>
            <person name="Ravin N.V."/>
            <person name="Pankratov T.A."/>
            <person name="Rakitin A.L."/>
            <person name="Ivanova A.A."/>
            <person name="Beletsky A.V."/>
            <person name="Mardanov A.V."/>
            <person name="Sinninghe Damste J.S."/>
            <person name="Dedysh S.N."/>
        </authorList>
    </citation>
    <scope>NUCLEOTIDE SEQUENCE [LARGE SCALE GENOMIC DNA]</scope>
    <source>
        <strain evidence="1 2">SBC82</strain>
    </source>
</reference>
<protein>
    <recommendedName>
        <fullName evidence="3">DUF4331 domain-containing protein</fullName>
    </recommendedName>
</protein>
<dbReference type="AlphaFoldDB" id="A0A2Z5FZE4"/>
<dbReference type="InterPro" id="IPR025566">
    <property type="entry name" value="DUF4331"/>
</dbReference>
<keyword evidence="2" id="KW-1185">Reference proteome</keyword>
<dbReference type="Proteomes" id="UP000253606">
    <property type="component" value="Chromosome"/>
</dbReference>
<dbReference type="EMBL" id="CP030840">
    <property type="protein sequence ID" value="AXC11904.1"/>
    <property type="molecule type" value="Genomic_DNA"/>
</dbReference>
<evidence type="ECO:0000313" key="1">
    <source>
        <dbReference type="EMBL" id="AXC11904.1"/>
    </source>
</evidence>
<evidence type="ECO:0000313" key="2">
    <source>
        <dbReference type="Proteomes" id="UP000253606"/>
    </source>
</evidence>